<dbReference type="InParanoid" id="H2ZCA1"/>
<dbReference type="eggNOG" id="KOG3568">
    <property type="taxonomic scope" value="Eukaryota"/>
</dbReference>
<dbReference type="SMART" id="SM00664">
    <property type="entry name" value="DoH"/>
    <property type="match status" value="1"/>
</dbReference>
<dbReference type="GO" id="GO:0042420">
    <property type="term" value="P:dopamine catabolic process"/>
    <property type="evidence" value="ECO:0007669"/>
    <property type="project" value="TreeGrafter"/>
</dbReference>
<dbReference type="PANTHER" id="PTHR10157">
    <property type="entry name" value="DOPAMINE BETA HYDROXYLASE RELATED"/>
    <property type="match status" value="1"/>
</dbReference>
<dbReference type="AlphaFoldDB" id="H2ZCA1"/>
<name>H2ZCA1_CIOSA</name>
<accession>H2ZCA1</accession>
<dbReference type="PRINTS" id="PR00767">
    <property type="entry name" value="DBMONOXGNASE"/>
</dbReference>
<evidence type="ECO:0000313" key="4">
    <source>
        <dbReference type="Ensembl" id="ENSCSAVP00000015217.1"/>
    </source>
</evidence>
<protein>
    <recommendedName>
        <fullName evidence="3">DOMON domain-containing protein</fullName>
    </recommendedName>
</protein>
<keyword evidence="5" id="KW-1185">Reference proteome</keyword>
<dbReference type="PROSITE" id="PS50836">
    <property type="entry name" value="DOMON"/>
    <property type="match status" value="1"/>
</dbReference>
<sequence length="247" mass="27613">MRDADIIFGWVRNGVAHISDRHGIGRTIPPADNQQDVNLLAGSECDGWTLLKFTRPLKTCDTNDRPIAKNTMKVIFAYGANDPTSDALTFQHYHGPNKGSKSLILLDGPLYNTPVIPGEEHIHFDIFNNMSEIPVEKTYYNCKFIKFPTLPTKHHIIRFEPKIQQENLAFVHHMILHLCPTSADKDPRLVGQNRRCYSSTTPVDFKNCNQIVAAWAVGGGPEVFPPHVGLPLGGVDGVVYGVLEMHY</sequence>
<proteinExistence type="inferred from homology"/>
<dbReference type="InterPro" id="IPR045266">
    <property type="entry name" value="DOH_DOMON"/>
</dbReference>
<organism evidence="4 5">
    <name type="scientific">Ciona savignyi</name>
    <name type="common">Pacific transparent sea squirt</name>
    <dbReference type="NCBI Taxonomy" id="51511"/>
    <lineage>
        <taxon>Eukaryota</taxon>
        <taxon>Metazoa</taxon>
        <taxon>Chordata</taxon>
        <taxon>Tunicata</taxon>
        <taxon>Ascidiacea</taxon>
        <taxon>Phlebobranchia</taxon>
        <taxon>Cionidae</taxon>
        <taxon>Ciona</taxon>
    </lineage>
</organism>
<dbReference type="STRING" id="51511.ENSCSAVP00000015217"/>
<reference evidence="5" key="1">
    <citation type="submission" date="2003-08" db="EMBL/GenBank/DDBJ databases">
        <authorList>
            <person name="Birren B."/>
            <person name="Nusbaum C."/>
            <person name="Abebe A."/>
            <person name="Abouelleil A."/>
            <person name="Adekoya E."/>
            <person name="Ait-zahra M."/>
            <person name="Allen N."/>
            <person name="Allen T."/>
            <person name="An P."/>
            <person name="Anderson M."/>
            <person name="Anderson S."/>
            <person name="Arachchi H."/>
            <person name="Armbruster J."/>
            <person name="Bachantsang P."/>
            <person name="Baldwin J."/>
            <person name="Barry A."/>
            <person name="Bayul T."/>
            <person name="Blitshsteyn B."/>
            <person name="Bloom T."/>
            <person name="Blye J."/>
            <person name="Boguslavskiy L."/>
            <person name="Borowsky M."/>
            <person name="Boukhgalter B."/>
            <person name="Brunache A."/>
            <person name="Butler J."/>
            <person name="Calixte N."/>
            <person name="Calvo S."/>
            <person name="Camarata J."/>
            <person name="Campo K."/>
            <person name="Chang J."/>
            <person name="Cheshatsang Y."/>
            <person name="Citroen M."/>
            <person name="Collymore A."/>
            <person name="Considine T."/>
            <person name="Cook A."/>
            <person name="Cooke P."/>
            <person name="Corum B."/>
            <person name="Cuomo C."/>
            <person name="David R."/>
            <person name="Dawoe T."/>
            <person name="Degray S."/>
            <person name="Dodge S."/>
            <person name="Dooley K."/>
            <person name="Dorje P."/>
            <person name="Dorjee K."/>
            <person name="Dorris L."/>
            <person name="Duffey N."/>
            <person name="Dupes A."/>
            <person name="Elkins T."/>
            <person name="Engels R."/>
            <person name="Erickson J."/>
            <person name="Farina A."/>
            <person name="Faro S."/>
            <person name="Ferreira P."/>
            <person name="Fischer H."/>
            <person name="Fitzgerald M."/>
            <person name="Foley K."/>
            <person name="Gage D."/>
            <person name="Galagan J."/>
            <person name="Gearin G."/>
            <person name="Gnerre S."/>
            <person name="Gnirke A."/>
            <person name="Goyette A."/>
            <person name="Graham J."/>
            <person name="Grandbois E."/>
            <person name="Gyaltsen K."/>
            <person name="Hafez N."/>
            <person name="Hagopian D."/>
            <person name="Hagos B."/>
            <person name="Hall J."/>
            <person name="Hatcher B."/>
            <person name="Heller A."/>
            <person name="Higgins H."/>
            <person name="Honan T."/>
            <person name="Horn A."/>
            <person name="Houde N."/>
            <person name="Hughes L."/>
            <person name="Hulme W."/>
            <person name="Husby E."/>
            <person name="Iliev I."/>
            <person name="Jaffe D."/>
            <person name="Jones C."/>
            <person name="Kamal M."/>
            <person name="Kamat A."/>
            <person name="Kamvysselis M."/>
            <person name="Karlsson E."/>
            <person name="Kells C."/>
            <person name="Kieu A."/>
            <person name="Kisner P."/>
            <person name="Kodira C."/>
            <person name="Kulbokas E."/>
            <person name="Labutti K."/>
            <person name="Lama D."/>
            <person name="Landers T."/>
            <person name="Leger J."/>
            <person name="Levine S."/>
            <person name="Lewis D."/>
            <person name="Lewis T."/>
            <person name="Lindblad-toh K."/>
            <person name="Liu X."/>
            <person name="Lokyitsang T."/>
            <person name="Lokyitsang Y."/>
            <person name="Lucien O."/>
            <person name="Lui A."/>
            <person name="Ma L.J."/>
            <person name="Mabbitt R."/>
            <person name="Macdonald J."/>
            <person name="Maclean C."/>
            <person name="Major J."/>
            <person name="Manning J."/>
            <person name="Marabella R."/>
            <person name="Maru K."/>
            <person name="Matthews C."/>
            <person name="Mauceli E."/>
            <person name="Mccarthy M."/>
            <person name="Mcdonough S."/>
            <person name="Mcghee T."/>
            <person name="Meldrim J."/>
            <person name="Meneus L."/>
            <person name="Mesirov J."/>
            <person name="Mihalev A."/>
            <person name="Mihova T."/>
            <person name="Mikkelsen T."/>
            <person name="Mlenga V."/>
            <person name="Moru K."/>
            <person name="Mozes J."/>
            <person name="Mulrain L."/>
            <person name="Munson G."/>
            <person name="Naylor J."/>
            <person name="Newes C."/>
            <person name="Nguyen C."/>
            <person name="Nguyen N."/>
            <person name="Nguyen T."/>
            <person name="Nicol R."/>
            <person name="Nielsen C."/>
            <person name="Nizzari M."/>
            <person name="Norbu C."/>
            <person name="Norbu N."/>
            <person name="O'donnell P."/>
            <person name="Okoawo O."/>
            <person name="O'leary S."/>
            <person name="Omotosho B."/>
            <person name="O'neill K."/>
            <person name="Osman S."/>
            <person name="Parker S."/>
            <person name="Perrin D."/>
            <person name="Phunkhang P."/>
            <person name="Piqani B."/>
            <person name="Purcell S."/>
            <person name="Rachupka T."/>
            <person name="Ramasamy U."/>
            <person name="Rameau R."/>
            <person name="Ray V."/>
            <person name="Raymond C."/>
            <person name="Retta R."/>
            <person name="Richardson S."/>
            <person name="Rise C."/>
            <person name="Rodriguez J."/>
            <person name="Rogers J."/>
            <person name="Rogov P."/>
            <person name="Rutman M."/>
            <person name="Schupbach R."/>
            <person name="Seaman C."/>
            <person name="Settipalli S."/>
            <person name="Sharpe T."/>
            <person name="Sheridan J."/>
            <person name="Sherpa N."/>
            <person name="Shi J."/>
            <person name="Smirnov S."/>
            <person name="Smith C."/>
            <person name="Sougnez C."/>
            <person name="Spencer B."/>
            <person name="Stalker J."/>
            <person name="Stange-thomann N."/>
            <person name="Stavropoulos S."/>
            <person name="Stetson K."/>
            <person name="Stone C."/>
            <person name="Stone S."/>
            <person name="Stubbs M."/>
            <person name="Talamas J."/>
            <person name="Tchuinga P."/>
            <person name="Tenzing P."/>
            <person name="Tesfaye S."/>
            <person name="Theodore J."/>
            <person name="Thoulutsang Y."/>
            <person name="Topham K."/>
            <person name="Towey S."/>
            <person name="Tsamla T."/>
            <person name="Tsomo N."/>
            <person name="Vallee D."/>
            <person name="Vassiliev H."/>
            <person name="Venkataraman V."/>
            <person name="Vinson J."/>
            <person name="Vo A."/>
            <person name="Wade C."/>
            <person name="Wang S."/>
            <person name="Wangchuk T."/>
            <person name="Wangdi T."/>
            <person name="Whittaker C."/>
            <person name="Wilkinson J."/>
            <person name="Wu Y."/>
            <person name="Wyman D."/>
            <person name="Yadav S."/>
            <person name="Yang S."/>
            <person name="Yang X."/>
            <person name="Yeager S."/>
            <person name="Yee E."/>
            <person name="Young G."/>
            <person name="Zainoun J."/>
            <person name="Zembeck L."/>
            <person name="Zimmer A."/>
            <person name="Zody M."/>
            <person name="Lander E."/>
        </authorList>
    </citation>
    <scope>NUCLEOTIDE SEQUENCE [LARGE SCALE GENOMIC DNA]</scope>
</reference>
<dbReference type="Pfam" id="PF03351">
    <property type="entry name" value="DOMON"/>
    <property type="match status" value="1"/>
</dbReference>
<dbReference type="GO" id="GO:0006589">
    <property type="term" value="P:octopamine biosynthetic process"/>
    <property type="evidence" value="ECO:0007669"/>
    <property type="project" value="TreeGrafter"/>
</dbReference>
<dbReference type="OMA" id="CCISVIN"/>
<evidence type="ECO:0000259" key="3">
    <source>
        <dbReference type="PROSITE" id="PS50836"/>
    </source>
</evidence>
<dbReference type="PANTHER" id="PTHR10157:SF23">
    <property type="entry name" value="MOXD1 HOMOLOG 1"/>
    <property type="match status" value="1"/>
</dbReference>
<comment type="cofactor">
    <cofactor evidence="1">
        <name>Cu(2+)</name>
        <dbReference type="ChEBI" id="CHEBI:29036"/>
    </cofactor>
</comment>
<dbReference type="Ensembl" id="ENSCSAVT00000015391.1">
    <property type="protein sequence ID" value="ENSCSAVP00000015217.1"/>
    <property type="gene ID" value="ENSCSAVG00000008925.1"/>
</dbReference>
<dbReference type="GeneTree" id="ENSGT00530000063085"/>
<dbReference type="InterPro" id="IPR000323">
    <property type="entry name" value="Cu2_ascorb_mOase_N"/>
</dbReference>
<dbReference type="GO" id="GO:0030667">
    <property type="term" value="C:secretory granule membrane"/>
    <property type="evidence" value="ECO:0007669"/>
    <property type="project" value="TreeGrafter"/>
</dbReference>
<dbReference type="GO" id="GO:0005615">
    <property type="term" value="C:extracellular space"/>
    <property type="evidence" value="ECO:0007669"/>
    <property type="project" value="TreeGrafter"/>
</dbReference>
<comment type="similarity">
    <text evidence="2">Belongs to the copper type II ascorbate-dependent monooxygenase family.</text>
</comment>
<dbReference type="InterPro" id="IPR036939">
    <property type="entry name" value="Cu2_ascorb_mOase_N_sf"/>
</dbReference>
<dbReference type="GO" id="GO:0005507">
    <property type="term" value="F:copper ion binding"/>
    <property type="evidence" value="ECO:0007669"/>
    <property type="project" value="InterPro"/>
</dbReference>
<reference evidence="4" key="3">
    <citation type="submission" date="2025-09" db="UniProtKB">
        <authorList>
            <consortium name="Ensembl"/>
        </authorList>
    </citation>
    <scope>IDENTIFICATION</scope>
</reference>
<dbReference type="Gene3D" id="2.60.120.310">
    <property type="entry name" value="Copper type II, ascorbate-dependent monooxygenase, N-terminal domain"/>
    <property type="match status" value="1"/>
</dbReference>
<dbReference type="InterPro" id="IPR005018">
    <property type="entry name" value="DOMON_domain"/>
</dbReference>
<evidence type="ECO:0000256" key="2">
    <source>
        <dbReference type="ARBA" id="ARBA00010676"/>
    </source>
</evidence>
<dbReference type="GO" id="GO:0004500">
    <property type="term" value="F:dopamine beta-monooxygenase activity"/>
    <property type="evidence" value="ECO:0007669"/>
    <property type="project" value="InterPro"/>
</dbReference>
<dbReference type="Proteomes" id="UP000007875">
    <property type="component" value="Unassembled WGS sequence"/>
</dbReference>
<dbReference type="GO" id="GO:0042421">
    <property type="term" value="P:norepinephrine biosynthetic process"/>
    <property type="evidence" value="ECO:0007669"/>
    <property type="project" value="TreeGrafter"/>
</dbReference>
<dbReference type="InterPro" id="IPR008977">
    <property type="entry name" value="PHM/PNGase_F_dom_sf"/>
</dbReference>
<dbReference type="CDD" id="cd09631">
    <property type="entry name" value="DOMON_DOH"/>
    <property type="match status" value="1"/>
</dbReference>
<dbReference type="InterPro" id="IPR000945">
    <property type="entry name" value="DBH-like"/>
</dbReference>
<dbReference type="SUPFAM" id="SSF49742">
    <property type="entry name" value="PHM/PNGase F"/>
    <property type="match status" value="1"/>
</dbReference>
<evidence type="ECO:0000313" key="5">
    <source>
        <dbReference type="Proteomes" id="UP000007875"/>
    </source>
</evidence>
<dbReference type="InterPro" id="IPR028460">
    <property type="entry name" value="Tbh/DBH"/>
</dbReference>
<feature type="domain" description="DOMON" evidence="3">
    <location>
        <begin position="1"/>
        <end position="79"/>
    </location>
</feature>
<dbReference type="HOGENOM" id="CLU_084645_0_0_1"/>
<reference evidence="4" key="2">
    <citation type="submission" date="2025-08" db="UniProtKB">
        <authorList>
            <consortium name="Ensembl"/>
        </authorList>
    </citation>
    <scope>IDENTIFICATION</scope>
</reference>
<dbReference type="Pfam" id="PF01082">
    <property type="entry name" value="Cu2_monooxygen"/>
    <property type="match status" value="1"/>
</dbReference>
<evidence type="ECO:0000256" key="1">
    <source>
        <dbReference type="ARBA" id="ARBA00001973"/>
    </source>
</evidence>